<gene>
    <name evidence="4" type="ORF">BAQU_1299</name>
</gene>
<evidence type="ECO:0000313" key="4">
    <source>
        <dbReference type="EMBL" id="OZG67226.1"/>
    </source>
</evidence>
<name>A0A261G894_9BIFI</name>
<evidence type="ECO:0000256" key="3">
    <source>
        <dbReference type="ARBA" id="ARBA00022729"/>
    </source>
</evidence>
<sequence length="441" mass="47204">MSVFHVRRALVGSAITLIVAGVMATSGCGISTSSAGSDSNSNEITVWSQLAGNDGELKVLKQAIKDYNASSSKKATVKLQTFPSTSYNTSVTSAASGGTLPCVVAVDEPNIPNWAWSGILTPLTDAKLLARTKDLLPSTVGKYNGKTYGLGNYDATVGLFARKSVLKKLGIRIATVDDPWSQSELEDALAKMKASNQWTYPFEMGTKDTTSEWYSYGFSPILQSFGGDLINRSDYQSADGSLNGAAAVKFAKWMRNLVTKGYTSSKGASDTALAFANNKVGLLYGGMWSWSSFNQYAKDKDDIVSMPMADFGKGLISPGGSWETALTKTCNNKAAAQDYIRFSLQDKYMAAASKAGMNIPASEGARKLVPEFDKGGSMEVFVEISKKKVVMRPLTPAYSYIQSQFATSLSDILNGADAQSTLDKLTSSIDSNIKTNNGYKA</sequence>
<protein>
    <submittedName>
        <fullName evidence="4">Sugar-binding protein</fullName>
    </submittedName>
</protein>
<dbReference type="AlphaFoldDB" id="A0A261G894"/>
<evidence type="ECO:0000256" key="1">
    <source>
        <dbReference type="ARBA" id="ARBA00008520"/>
    </source>
</evidence>
<comment type="caution">
    <text evidence="4">The sequence shown here is derived from an EMBL/GenBank/DDBJ whole genome shotgun (WGS) entry which is preliminary data.</text>
</comment>
<dbReference type="PANTHER" id="PTHR30061">
    <property type="entry name" value="MALTOSE-BINDING PERIPLASMIC PROTEIN"/>
    <property type="match status" value="1"/>
</dbReference>
<dbReference type="EMBL" id="MWXA01000005">
    <property type="protein sequence ID" value="OZG67226.1"/>
    <property type="molecule type" value="Genomic_DNA"/>
</dbReference>
<comment type="similarity">
    <text evidence="1">Belongs to the bacterial solute-binding protein 1 family.</text>
</comment>
<dbReference type="GeneID" id="98295966"/>
<dbReference type="SUPFAM" id="SSF53850">
    <property type="entry name" value="Periplasmic binding protein-like II"/>
    <property type="match status" value="1"/>
</dbReference>
<dbReference type="GO" id="GO:0055052">
    <property type="term" value="C:ATP-binding cassette (ABC) transporter complex, substrate-binding subunit-containing"/>
    <property type="evidence" value="ECO:0007669"/>
    <property type="project" value="TreeGrafter"/>
</dbReference>
<accession>A0A261G894</accession>
<dbReference type="RefSeq" id="WP_094693771.1">
    <property type="nucleotide sequence ID" value="NZ_CALENZ010000045.1"/>
</dbReference>
<dbReference type="OrthoDB" id="9762335at2"/>
<organism evidence="4 5">
    <name type="scientific">Bifidobacterium aquikefiri</name>
    <dbReference type="NCBI Taxonomy" id="1653207"/>
    <lineage>
        <taxon>Bacteria</taxon>
        <taxon>Bacillati</taxon>
        <taxon>Actinomycetota</taxon>
        <taxon>Actinomycetes</taxon>
        <taxon>Bifidobacteriales</taxon>
        <taxon>Bifidobacteriaceae</taxon>
        <taxon>Bifidobacterium</taxon>
    </lineage>
</organism>
<reference evidence="4 5" key="1">
    <citation type="journal article" date="2017" name="BMC Genomics">
        <title>Comparative genomic and phylogenomic analyses of the Bifidobacteriaceae family.</title>
        <authorList>
            <person name="Lugli G.A."/>
            <person name="Milani C."/>
            <person name="Turroni F."/>
            <person name="Duranti S."/>
            <person name="Mancabelli L."/>
            <person name="Mangifesta M."/>
            <person name="Ferrario C."/>
            <person name="Modesto M."/>
            <person name="Mattarelli P."/>
            <person name="Jiri K."/>
            <person name="van Sinderen D."/>
            <person name="Ventura M."/>
        </authorList>
    </citation>
    <scope>NUCLEOTIDE SEQUENCE [LARGE SCALE GENOMIC DNA]</scope>
    <source>
        <strain evidence="4 5">LMG 28769</strain>
    </source>
</reference>
<dbReference type="PROSITE" id="PS51257">
    <property type="entry name" value="PROKAR_LIPOPROTEIN"/>
    <property type="match status" value="1"/>
</dbReference>
<dbReference type="CDD" id="cd13585">
    <property type="entry name" value="PBP2_TMBP_like"/>
    <property type="match status" value="1"/>
</dbReference>
<proteinExistence type="inferred from homology"/>
<evidence type="ECO:0000313" key="5">
    <source>
        <dbReference type="Proteomes" id="UP000216451"/>
    </source>
</evidence>
<dbReference type="PANTHER" id="PTHR30061:SF50">
    <property type="entry name" value="MALTOSE_MALTODEXTRIN-BINDING PERIPLASMIC PROTEIN"/>
    <property type="match status" value="1"/>
</dbReference>
<dbReference type="GO" id="GO:1901982">
    <property type="term" value="F:maltose binding"/>
    <property type="evidence" value="ECO:0007669"/>
    <property type="project" value="TreeGrafter"/>
</dbReference>
<dbReference type="GO" id="GO:0015768">
    <property type="term" value="P:maltose transport"/>
    <property type="evidence" value="ECO:0007669"/>
    <property type="project" value="TreeGrafter"/>
</dbReference>
<evidence type="ECO:0000256" key="2">
    <source>
        <dbReference type="ARBA" id="ARBA00022448"/>
    </source>
</evidence>
<keyword evidence="5" id="KW-1185">Reference proteome</keyword>
<dbReference type="Proteomes" id="UP000216451">
    <property type="component" value="Unassembled WGS sequence"/>
</dbReference>
<dbReference type="GO" id="GO:0042956">
    <property type="term" value="P:maltodextrin transmembrane transport"/>
    <property type="evidence" value="ECO:0007669"/>
    <property type="project" value="TreeGrafter"/>
</dbReference>
<keyword evidence="2" id="KW-0813">Transport</keyword>
<dbReference type="Gene3D" id="3.40.190.10">
    <property type="entry name" value="Periplasmic binding protein-like II"/>
    <property type="match status" value="1"/>
</dbReference>
<dbReference type="Pfam" id="PF13416">
    <property type="entry name" value="SBP_bac_8"/>
    <property type="match status" value="1"/>
</dbReference>
<keyword evidence="3" id="KW-0732">Signal</keyword>
<dbReference type="InterPro" id="IPR006059">
    <property type="entry name" value="SBP"/>
</dbReference>